<dbReference type="GO" id="GO:0003700">
    <property type="term" value="F:DNA-binding transcription factor activity"/>
    <property type="evidence" value="ECO:0007669"/>
    <property type="project" value="UniProtKB-UniRule"/>
</dbReference>
<dbReference type="NCBIfam" id="NF003988">
    <property type="entry name" value="PRK05472.1-1"/>
    <property type="match status" value="1"/>
</dbReference>
<dbReference type="GO" id="GO:0045892">
    <property type="term" value="P:negative regulation of DNA-templated transcription"/>
    <property type="evidence" value="ECO:0007669"/>
    <property type="project" value="InterPro"/>
</dbReference>
<proteinExistence type="inferred from homology"/>
<comment type="subunit">
    <text evidence="8">Homodimer.</text>
</comment>
<comment type="similarity">
    <text evidence="8">Belongs to the transcriptional regulatory Rex family.</text>
</comment>
<reference evidence="10 11" key="1">
    <citation type="submission" date="2018-11" db="EMBL/GenBank/DDBJ databases">
        <title>Species Designations Belie Phenotypic and Genotypic Heterogeneity in Oral Streptococci.</title>
        <authorList>
            <person name="Velsko I."/>
        </authorList>
    </citation>
    <scope>NUCLEOTIDE SEQUENCE [LARGE SCALE GENOMIC DNA]</scope>
    <source>
        <strain evidence="10 11">A52</strain>
    </source>
</reference>
<dbReference type="NCBIfam" id="NF003989">
    <property type="entry name" value="PRK05472.1-3"/>
    <property type="match status" value="1"/>
</dbReference>
<dbReference type="Gene3D" id="1.10.10.10">
    <property type="entry name" value="Winged helix-like DNA-binding domain superfamily/Winged helix DNA-binding domain"/>
    <property type="match status" value="1"/>
</dbReference>
<dbReference type="AlphaFoldDB" id="A0A428H8K8"/>
<dbReference type="NCBIfam" id="NF003994">
    <property type="entry name" value="PRK05472.2-3"/>
    <property type="match status" value="1"/>
</dbReference>
<dbReference type="InterPro" id="IPR003781">
    <property type="entry name" value="CoA-bd"/>
</dbReference>
<dbReference type="NCBIfam" id="NF003991">
    <property type="entry name" value="PRK05472.1-5"/>
    <property type="match status" value="1"/>
</dbReference>
<dbReference type="HAMAP" id="MF_01131">
    <property type="entry name" value="Rex"/>
    <property type="match status" value="1"/>
</dbReference>
<evidence type="ECO:0000256" key="4">
    <source>
        <dbReference type="ARBA" id="ARBA00023027"/>
    </source>
</evidence>
<dbReference type="InterPro" id="IPR022876">
    <property type="entry name" value="Tscrpt_rep_Rex"/>
</dbReference>
<keyword evidence="6 8" id="KW-0804">Transcription</keyword>
<keyword evidence="3 8" id="KW-0805">Transcription regulation</keyword>
<dbReference type="GO" id="GO:0051775">
    <property type="term" value="P:response to redox state"/>
    <property type="evidence" value="ECO:0007669"/>
    <property type="project" value="InterPro"/>
</dbReference>
<name>A0A428H8K8_STRCR</name>
<comment type="subcellular location">
    <subcellularLocation>
        <location evidence="8">Cytoplasm</location>
    </subcellularLocation>
</comment>
<dbReference type="InterPro" id="IPR058203">
    <property type="entry name" value="Rex_bacilli-type"/>
</dbReference>
<dbReference type="Pfam" id="PF06971">
    <property type="entry name" value="Put_DNA-bind_N"/>
    <property type="match status" value="1"/>
</dbReference>
<dbReference type="Pfam" id="PF02629">
    <property type="entry name" value="CoA_binding"/>
    <property type="match status" value="1"/>
</dbReference>
<dbReference type="SUPFAM" id="SSF46785">
    <property type="entry name" value="Winged helix' DNA-binding domain"/>
    <property type="match status" value="1"/>
</dbReference>
<dbReference type="NCBIfam" id="NF003996">
    <property type="entry name" value="PRK05472.2-5"/>
    <property type="match status" value="1"/>
</dbReference>
<comment type="caution">
    <text evidence="10">The sequence shown here is derived from an EMBL/GenBank/DDBJ whole genome shotgun (WGS) entry which is preliminary data.</text>
</comment>
<dbReference type="InterPro" id="IPR036390">
    <property type="entry name" value="WH_DNA-bd_sf"/>
</dbReference>
<dbReference type="Proteomes" id="UP000270868">
    <property type="component" value="Unassembled WGS sequence"/>
</dbReference>
<dbReference type="PANTHER" id="PTHR35786:SF1">
    <property type="entry name" value="REDOX-SENSING TRANSCRIPTIONAL REPRESSOR REX 1"/>
    <property type="match status" value="1"/>
</dbReference>
<feature type="DNA-binding region" description="H-T-H motif" evidence="8">
    <location>
        <begin position="19"/>
        <end position="58"/>
    </location>
</feature>
<keyword evidence="5 8" id="KW-0238">DNA-binding</keyword>
<gene>
    <name evidence="8 10" type="primary">rex</name>
    <name evidence="10" type="ORF">D8792_02610</name>
</gene>
<evidence type="ECO:0000313" key="11">
    <source>
        <dbReference type="Proteomes" id="UP000270868"/>
    </source>
</evidence>
<dbReference type="SUPFAM" id="SSF51735">
    <property type="entry name" value="NAD(P)-binding Rossmann-fold domains"/>
    <property type="match status" value="1"/>
</dbReference>
<evidence type="ECO:0000256" key="1">
    <source>
        <dbReference type="ARBA" id="ARBA00022490"/>
    </source>
</evidence>
<evidence type="ECO:0000256" key="8">
    <source>
        <dbReference type="HAMAP-Rule" id="MF_01131"/>
    </source>
</evidence>
<evidence type="ECO:0000256" key="2">
    <source>
        <dbReference type="ARBA" id="ARBA00022491"/>
    </source>
</evidence>
<dbReference type="RefSeq" id="WP_062005325.1">
    <property type="nucleotide sequence ID" value="NZ_CAUOMF010000048.1"/>
</dbReference>
<evidence type="ECO:0000256" key="7">
    <source>
        <dbReference type="ARBA" id="ARBA00045582"/>
    </source>
</evidence>
<evidence type="ECO:0000313" key="10">
    <source>
        <dbReference type="EMBL" id="RSJ92121.1"/>
    </source>
</evidence>
<evidence type="ECO:0000256" key="6">
    <source>
        <dbReference type="ARBA" id="ARBA00023163"/>
    </source>
</evidence>
<keyword evidence="2 8" id="KW-0678">Repressor</keyword>
<dbReference type="GO" id="GO:0003677">
    <property type="term" value="F:DNA binding"/>
    <property type="evidence" value="ECO:0007669"/>
    <property type="project" value="UniProtKB-UniRule"/>
</dbReference>
<dbReference type="InterPro" id="IPR058133">
    <property type="entry name" value="Rex_streptococcus"/>
</dbReference>
<dbReference type="InterPro" id="IPR009718">
    <property type="entry name" value="Rex_DNA-bd_C_dom"/>
</dbReference>
<dbReference type="NCBIfam" id="NF003995">
    <property type="entry name" value="PRK05472.2-4"/>
    <property type="match status" value="1"/>
</dbReference>
<feature type="domain" description="CoA-binding" evidence="9">
    <location>
        <begin position="82"/>
        <end position="185"/>
    </location>
</feature>
<dbReference type="InterPro" id="IPR036388">
    <property type="entry name" value="WH-like_DNA-bd_sf"/>
</dbReference>
<dbReference type="PANTHER" id="PTHR35786">
    <property type="entry name" value="REDOX-SENSING TRANSCRIPTIONAL REPRESSOR REX"/>
    <property type="match status" value="1"/>
</dbReference>
<keyword evidence="4 8" id="KW-0520">NAD</keyword>
<dbReference type="SMART" id="SM00881">
    <property type="entry name" value="CoA_binding"/>
    <property type="match status" value="1"/>
</dbReference>
<comment type="function">
    <text evidence="7">Modulates transcription in response to changes in cellular NADH/NAD(+) redox state. Binds to the promoter of the aldehyde-alcohol dehydrogenase adhE gene. Functions as a redox-dependent repressor of adhE expression.</text>
</comment>
<dbReference type="Gene3D" id="3.40.50.720">
    <property type="entry name" value="NAD(P)-binding Rossmann-like Domain"/>
    <property type="match status" value="1"/>
</dbReference>
<dbReference type="InterPro" id="IPR036291">
    <property type="entry name" value="NAD(P)-bd_dom_sf"/>
</dbReference>
<sequence length="215" mass="24205">MKTEKSNSIPRATAKRLSLYYRIFKRFNAENIEKANSKQIAEAIGIDSATVRRDFSYFGELGRRGFGYDVKKLMNFFANLLNDNSITNVMIVGVGNMGRALLHYRFHERNKMKIVMAFDTDDYSDVGTTTNDGIPIYGISQIKEKIQEGNVKTAILTVPSVKAQEVASVLVDAGIKGILCFSPVHLSVPKDVVVQYVDLTSELQTLLYFMRKDDE</sequence>
<evidence type="ECO:0000256" key="5">
    <source>
        <dbReference type="ARBA" id="ARBA00023125"/>
    </source>
</evidence>
<protein>
    <recommendedName>
        <fullName evidence="8">Redox-sensing transcriptional repressor Rex</fullName>
    </recommendedName>
</protein>
<accession>A0A428H8K8</accession>
<dbReference type="EMBL" id="RJPS01000002">
    <property type="protein sequence ID" value="RSJ92121.1"/>
    <property type="molecule type" value="Genomic_DNA"/>
</dbReference>
<evidence type="ECO:0000259" key="9">
    <source>
        <dbReference type="SMART" id="SM00881"/>
    </source>
</evidence>
<feature type="binding site" evidence="8">
    <location>
        <begin position="93"/>
        <end position="98"/>
    </location>
    <ligand>
        <name>NAD(+)</name>
        <dbReference type="ChEBI" id="CHEBI:57540"/>
    </ligand>
</feature>
<organism evidence="10 11">
    <name type="scientific">Streptococcus cristatus</name>
    <dbReference type="NCBI Taxonomy" id="45634"/>
    <lineage>
        <taxon>Bacteria</taxon>
        <taxon>Bacillati</taxon>
        <taxon>Bacillota</taxon>
        <taxon>Bacilli</taxon>
        <taxon>Lactobacillales</taxon>
        <taxon>Streptococcaceae</taxon>
        <taxon>Streptococcus</taxon>
    </lineage>
</organism>
<evidence type="ECO:0000256" key="3">
    <source>
        <dbReference type="ARBA" id="ARBA00023015"/>
    </source>
</evidence>
<keyword evidence="1 8" id="KW-0963">Cytoplasm</keyword>
<dbReference type="GO" id="GO:0005737">
    <property type="term" value="C:cytoplasm"/>
    <property type="evidence" value="ECO:0007669"/>
    <property type="project" value="UniProtKB-SubCell"/>
</dbReference>